<name>A0A7W6ZK98_RHIET</name>
<accession>A0A7W6ZK98</accession>
<feature type="transmembrane region" description="Helical" evidence="1">
    <location>
        <begin position="12"/>
        <end position="31"/>
    </location>
</feature>
<sequence length="366" mass="40386">MRHIREYDGLRGIMAIWVLLGHFSASIFLSIPHIPANLSNRQAVDVFIILSGFAIAVLIDRSGEPYGIYIARRALRIFPVYWVYLSASVAMALLLPFVWQDAPGGAMREARSDILASSISYFWPNIATHIPALQSLIPNSIIPQGEYAFLGQAWSISLEWQFYLIAPFAIPALLAARRSWSVALGLLAAFLTLGVIGRAMPMGFIGRYAIFFTIGIATHHLLNWQKTRSIQIATIATIAILVIGALILLRVPSVLPISIWIVVSACALAHANGYKSRLSQLLTSRIALWIGERSYSVYLAHMIPLTIGMTALEKAGIREPITHALALLLITVLGTAVLAYLSFRWVEQPFQRFGKQLSTRAQQAPA</sequence>
<keyword evidence="1" id="KW-0472">Membrane</keyword>
<evidence type="ECO:0000313" key="3">
    <source>
        <dbReference type="EMBL" id="MBB4481471.1"/>
    </source>
</evidence>
<feature type="transmembrane region" description="Helical" evidence="1">
    <location>
        <begin position="205"/>
        <end position="222"/>
    </location>
</feature>
<feature type="transmembrane region" description="Helical" evidence="1">
    <location>
        <begin position="324"/>
        <end position="343"/>
    </location>
</feature>
<dbReference type="RefSeq" id="WP_183843147.1">
    <property type="nucleotide sequence ID" value="NZ_JACIHU010000009.1"/>
</dbReference>
<dbReference type="PANTHER" id="PTHR23028:SF131">
    <property type="entry name" value="BLR2367 PROTEIN"/>
    <property type="match status" value="1"/>
</dbReference>
<evidence type="ECO:0000313" key="4">
    <source>
        <dbReference type="EMBL" id="MBB4537300.1"/>
    </source>
</evidence>
<gene>
    <name evidence="3" type="ORF">GGE46_004069</name>
    <name evidence="4" type="ORF">GGE57_004066</name>
</gene>
<feature type="transmembrane region" description="Helical" evidence="1">
    <location>
        <begin position="295"/>
        <end position="312"/>
    </location>
</feature>
<dbReference type="Proteomes" id="UP000523431">
    <property type="component" value="Unassembled WGS sequence"/>
</dbReference>
<feature type="transmembrane region" description="Helical" evidence="1">
    <location>
        <begin position="229"/>
        <end position="249"/>
    </location>
</feature>
<dbReference type="AlphaFoldDB" id="A0A7W6ZK98"/>
<proteinExistence type="predicted"/>
<organism evidence="4 5">
    <name type="scientific">Rhizobium etli</name>
    <dbReference type="NCBI Taxonomy" id="29449"/>
    <lineage>
        <taxon>Bacteria</taxon>
        <taxon>Pseudomonadati</taxon>
        <taxon>Pseudomonadota</taxon>
        <taxon>Alphaproteobacteria</taxon>
        <taxon>Hyphomicrobiales</taxon>
        <taxon>Rhizobiaceae</taxon>
        <taxon>Rhizobium/Agrobacterium group</taxon>
        <taxon>Rhizobium</taxon>
    </lineage>
</organism>
<dbReference type="EMBL" id="JACIID010000009">
    <property type="protein sequence ID" value="MBB4537300.1"/>
    <property type="molecule type" value="Genomic_DNA"/>
</dbReference>
<feature type="transmembrane region" description="Helical" evidence="1">
    <location>
        <begin position="160"/>
        <end position="176"/>
    </location>
</feature>
<reference evidence="5 6" key="1">
    <citation type="submission" date="2020-08" db="EMBL/GenBank/DDBJ databases">
        <title>Genomic Encyclopedia of Type Strains, Phase IV (KMG-V): Genome sequencing to study the core and pangenomes of soil and plant-associated prokaryotes.</title>
        <authorList>
            <person name="Whitman W."/>
        </authorList>
    </citation>
    <scope>NUCLEOTIDE SEQUENCE [LARGE SCALE GENOMIC DNA]</scope>
    <source>
        <strain evidence="3 6">SEMIA 471</strain>
        <strain evidence="4 5">SEMIA 489</strain>
    </source>
</reference>
<feature type="transmembrane region" description="Helical" evidence="1">
    <location>
        <begin position="80"/>
        <end position="99"/>
    </location>
</feature>
<dbReference type="Proteomes" id="UP000557344">
    <property type="component" value="Unassembled WGS sequence"/>
</dbReference>
<dbReference type="InterPro" id="IPR050879">
    <property type="entry name" value="Acyltransferase_3"/>
</dbReference>
<evidence type="ECO:0000313" key="6">
    <source>
        <dbReference type="Proteomes" id="UP000557344"/>
    </source>
</evidence>
<protein>
    <submittedName>
        <fullName evidence="4">Peptidoglycan/LPS O-acetylase OafA/YrhL</fullName>
    </submittedName>
</protein>
<dbReference type="GO" id="GO:0016020">
    <property type="term" value="C:membrane"/>
    <property type="evidence" value="ECO:0007669"/>
    <property type="project" value="TreeGrafter"/>
</dbReference>
<evidence type="ECO:0000259" key="2">
    <source>
        <dbReference type="Pfam" id="PF01757"/>
    </source>
</evidence>
<comment type="caution">
    <text evidence="4">The sequence shown here is derived from an EMBL/GenBank/DDBJ whole genome shotgun (WGS) entry which is preliminary data.</text>
</comment>
<feature type="transmembrane region" description="Helical" evidence="1">
    <location>
        <begin position="183"/>
        <end position="199"/>
    </location>
</feature>
<evidence type="ECO:0000256" key="1">
    <source>
        <dbReference type="SAM" id="Phobius"/>
    </source>
</evidence>
<feature type="domain" description="Acyltransferase 3" evidence="2">
    <location>
        <begin position="6"/>
        <end position="339"/>
    </location>
</feature>
<dbReference type="GO" id="GO:0000271">
    <property type="term" value="P:polysaccharide biosynthetic process"/>
    <property type="evidence" value="ECO:0007669"/>
    <property type="project" value="TreeGrafter"/>
</dbReference>
<keyword evidence="1" id="KW-1133">Transmembrane helix</keyword>
<dbReference type="InterPro" id="IPR002656">
    <property type="entry name" value="Acyl_transf_3_dom"/>
</dbReference>
<dbReference type="PANTHER" id="PTHR23028">
    <property type="entry name" value="ACETYLTRANSFERASE"/>
    <property type="match status" value="1"/>
</dbReference>
<keyword evidence="1" id="KW-0812">Transmembrane</keyword>
<feature type="transmembrane region" description="Helical" evidence="1">
    <location>
        <begin position="255"/>
        <end position="274"/>
    </location>
</feature>
<evidence type="ECO:0000313" key="5">
    <source>
        <dbReference type="Proteomes" id="UP000523431"/>
    </source>
</evidence>
<feature type="transmembrane region" description="Helical" evidence="1">
    <location>
        <begin position="43"/>
        <end position="59"/>
    </location>
</feature>
<dbReference type="GO" id="GO:0016747">
    <property type="term" value="F:acyltransferase activity, transferring groups other than amino-acyl groups"/>
    <property type="evidence" value="ECO:0007669"/>
    <property type="project" value="InterPro"/>
</dbReference>
<dbReference type="EMBL" id="JACIHU010000009">
    <property type="protein sequence ID" value="MBB4481471.1"/>
    <property type="molecule type" value="Genomic_DNA"/>
</dbReference>
<dbReference type="Pfam" id="PF01757">
    <property type="entry name" value="Acyl_transf_3"/>
    <property type="match status" value="1"/>
</dbReference>